<dbReference type="InterPro" id="IPR006119">
    <property type="entry name" value="Resolv_N"/>
</dbReference>
<evidence type="ECO:0000313" key="6">
    <source>
        <dbReference type="EMBL" id="MCK0198647.1"/>
    </source>
</evidence>
<keyword evidence="7" id="KW-1185">Reference proteome</keyword>
<dbReference type="InterPro" id="IPR036162">
    <property type="entry name" value="Resolvase-like_N_sf"/>
</dbReference>
<evidence type="ECO:0000256" key="4">
    <source>
        <dbReference type="ARBA" id="ARBA00023172"/>
    </source>
</evidence>
<dbReference type="Pfam" id="PF00239">
    <property type="entry name" value="Resolvase"/>
    <property type="match status" value="1"/>
</dbReference>
<keyword evidence="2" id="KW-0229">DNA integration</keyword>
<evidence type="ECO:0000313" key="7">
    <source>
        <dbReference type="Proteomes" id="UP001203284"/>
    </source>
</evidence>
<dbReference type="PROSITE" id="PS00398">
    <property type="entry name" value="RECOMBINASES_2"/>
    <property type="match status" value="1"/>
</dbReference>
<dbReference type="PROSITE" id="PS51736">
    <property type="entry name" value="RECOMBINASES_3"/>
    <property type="match status" value="1"/>
</dbReference>
<dbReference type="InterPro" id="IPR006120">
    <property type="entry name" value="Resolvase_HTH_dom"/>
</dbReference>
<evidence type="ECO:0000256" key="3">
    <source>
        <dbReference type="ARBA" id="ARBA00023125"/>
    </source>
</evidence>
<reference evidence="6 7" key="1">
    <citation type="submission" date="2022-04" db="EMBL/GenBank/DDBJ databases">
        <authorList>
            <person name="Grouzdev D.S."/>
            <person name="Pantiukh K.S."/>
            <person name="Krutkina M.S."/>
        </authorList>
    </citation>
    <scope>NUCLEOTIDE SEQUENCE [LARGE SCALE GENOMIC DNA]</scope>
    <source>
        <strain evidence="6 7">6x-1</strain>
    </source>
</reference>
<evidence type="ECO:0000256" key="1">
    <source>
        <dbReference type="ARBA" id="ARBA00009913"/>
    </source>
</evidence>
<dbReference type="InterPro" id="IPR009057">
    <property type="entry name" value="Homeodomain-like_sf"/>
</dbReference>
<dbReference type="InterPro" id="IPR006118">
    <property type="entry name" value="Recombinase_CS"/>
</dbReference>
<dbReference type="PANTHER" id="PTHR30461:SF26">
    <property type="entry name" value="RESOLVASE HOMOLOG YNEB"/>
    <property type="match status" value="1"/>
</dbReference>
<comment type="similarity">
    <text evidence="1">Belongs to the site-specific recombinase resolvase family.</text>
</comment>
<keyword evidence="4" id="KW-0233">DNA recombination</keyword>
<dbReference type="PANTHER" id="PTHR30461">
    <property type="entry name" value="DNA-INVERTASE FROM LAMBDOID PROPHAGE"/>
    <property type="match status" value="1"/>
</dbReference>
<dbReference type="SUPFAM" id="SSF53041">
    <property type="entry name" value="Resolvase-like"/>
    <property type="match status" value="1"/>
</dbReference>
<gene>
    <name evidence="6" type="ORF">MWN34_17255</name>
</gene>
<feature type="domain" description="Resolvase/invertase-type recombinase catalytic" evidence="5">
    <location>
        <begin position="15"/>
        <end position="152"/>
    </location>
</feature>
<organism evidence="6 7">
    <name type="scientific">Ancylobacter crimeensis</name>
    <dbReference type="NCBI Taxonomy" id="2579147"/>
    <lineage>
        <taxon>Bacteria</taxon>
        <taxon>Pseudomonadati</taxon>
        <taxon>Pseudomonadota</taxon>
        <taxon>Alphaproteobacteria</taxon>
        <taxon>Hyphomicrobiales</taxon>
        <taxon>Xanthobacteraceae</taxon>
        <taxon>Ancylobacter</taxon>
    </lineage>
</organism>
<evidence type="ECO:0000256" key="2">
    <source>
        <dbReference type="ARBA" id="ARBA00022908"/>
    </source>
</evidence>
<dbReference type="Gene3D" id="3.40.50.1390">
    <property type="entry name" value="Resolvase, N-terminal catalytic domain"/>
    <property type="match status" value="1"/>
</dbReference>
<evidence type="ECO:0000259" key="5">
    <source>
        <dbReference type="PROSITE" id="PS51736"/>
    </source>
</evidence>
<proteinExistence type="inferred from homology"/>
<dbReference type="Pfam" id="PF02796">
    <property type="entry name" value="HTH_7"/>
    <property type="match status" value="1"/>
</dbReference>
<name>A0ABT0DFZ0_9HYPH</name>
<dbReference type="EMBL" id="JALKCH010000013">
    <property type="protein sequence ID" value="MCK0198647.1"/>
    <property type="molecule type" value="Genomic_DNA"/>
</dbReference>
<dbReference type="CDD" id="cd00569">
    <property type="entry name" value="HTH_Hin_like"/>
    <property type="match status" value="1"/>
</dbReference>
<protein>
    <submittedName>
        <fullName evidence="6">Recombinase family protein</fullName>
    </submittedName>
</protein>
<dbReference type="Proteomes" id="UP001203284">
    <property type="component" value="Unassembled WGS sequence"/>
</dbReference>
<sequence length="201" mass="21696">MAVPNGTPMPPPAPILVGYGRTSTAEQMAGLDAQRRDLEAAGCGRVFTEQASSVGERPVLARAMDYVREGDTLVVTKIDRLARSTINLWEVVKELEAKGVSLRVLNLGGETVDTRSATGRLILNIFAGFAQFEREMMLERQKEGIAKAKAEGRYLGRKPTARAKAEDARRLHAQGMTVTQVAKELGIGRGSVYRALGGVDA</sequence>
<dbReference type="CDD" id="cd03768">
    <property type="entry name" value="SR_ResInv"/>
    <property type="match status" value="1"/>
</dbReference>
<comment type="caution">
    <text evidence="6">The sequence shown here is derived from an EMBL/GenBank/DDBJ whole genome shotgun (WGS) entry which is preliminary data.</text>
</comment>
<dbReference type="SUPFAM" id="SSF46689">
    <property type="entry name" value="Homeodomain-like"/>
    <property type="match status" value="1"/>
</dbReference>
<dbReference type="SMART" id="SM00857">
    <property type="entry name" value="Resolvase"/>
    <property type="match status" value="1"/>
</dbReference>
<accession>A0ABT0DFZ0</accession>
<dbReference type="InterPro" id="IPR050639">
    <property type="entry name" value="SSR_resolvase"/>
</dbReference>
<dbReference type="Gene3D" id="1.10.10.60">
    <property type="entry name" value="Homeodomain-like"/>
    <property type="match status" value="1"/>
</dbReference>
<keyword evidence="3" id="KW-0238">DNA-binding</keyword>
<dbReference type="RefSeq" id="WP_247030545.1">
    <property type="nucleotide sequence ID" value="NZ_JALKCH010000013.1"/>
</dbReference>